<accession>A0A8S3JAJ6</accession>
<proteinExistence type="predicted"/>
<evidence type="ECO:0000256" key="1">
    <source>
        <dbReference type="SAM" id="MobiDB-lite"/>
    </source>
</evidence>
<dbReference type="EMBL" id="CAJOBI010343659">
    <property type="protein sequence ID" value="CAF5216047.1"/>
    <property type="molecule type" value="Genomic_DNA"/>
</dbReference>
<reference evidence="2" key="1">
    <citation type="submission" date="2021-02" db="EMBL/GenBank/DDBJ databases">
        <authorList>
            <person name="Nowell W R."/>
        </authorList>
    </citation>
    <scope>NUCLEOTIDE SEQUENCE</scope>
</reference>
<feature type="compositionally biased region" description="Polar residues" evidence="1">
    <location>
        <begin position="151"/>
        <end position="199"/>
    </location>
</feature>
<name>A0A8S3JAJ6_9BILA</name>
<comment type="caution">
    <text evidence="2">The sequence shown here is derived from an EMBL/GenBank/DDBJ whole genome shotgun (WGS) entry which is preliminary data.</text>
</comment>
<dbReference type="AlphaFoldDB" id="A0A8S3JAJ6"/>
<protein>
    <submittedName>
        <fullName evidence="2">Uncharacterized protein</fullName>
    </submittedName>
</protein>
<feature type="region of interest" description="Disordered" evidence="1">
    <location>
        <begin position="149"/>
        <end position="199"/>
    </location>
</feature>
<feature type="non-terminal residue" evidence="2">
    <location>
        <position position="199"/>
    </location>
</feature>
<dbReference type="Proteomes" id="UP000676336">
    <property type="component" value="Unassembled WGS sequence"/>
</dbReference>
<evidence type="ECO:0000313" key="2">
    <source>
        <dbReference type="EMBL" id="CAF5216047.1"/>
    </source>
</evidence>
<gene>
    <name evidence="2" type="ORF">SMN809_LOCUS79850</name>
</gene>
<organism evidence="2 3">
    <name type="scientific">Rotaria magnacalcarata</name>
    <dbReference type="NCBI Taxonomy" id="392030"/>
    <lineage>
        <taxon>Eukaryota</taxon>
        <taxon>Metazoa</taxon>
        <taxon>Spiralia</taxon>
        <taxon>Gnathifera</taxon>
        <taxon>Rotifera</taxon>
        <taxon>Eurotatoria</taxon>
        <taxon>Bdelloidea</taxon>
        <taxon>Philodinida</taxon>
        <taxon>Philodinidae</taxon>
        <taxon>Rotaria</taxon>
    </lineage>
</organism>
<evidence type="ECO:0000313" key="3">
    <source>
        <dbReference type="Proteomes" id="UP000676336"/>
    </source>
</evidence>
<sequence>MTTGSINSSVINKHKSSSSSSIAASLSGALKSAIALGGANADLLGRDSDSTIVYVPQPKLVEQLGWDEPDIKVNKRPNFDDGTSIWGDPIDLVSMQVKKWTNGTKAALTNSTNTISQQPPAIVQKNVPTNMQTSNSTITNSQMVLNDENWPKQQSPTLPQQSISQWNDASSAVEQATSSSTAQPTNYRTQQSAPSNWNA</sequence>